<gene>
    <name evidence="2" type="primary">CSON012853</name>
</gene>
<dbReference type="EMBL" id="UFQT01000062">
    <property type="protein sequence ID" value="SSX19223.1"/>
    <property type="molecule type" value="Genomic_DNA"/>
</dbReference>
<feature type="compositionally biased region" description="Polar residues" evidence="1">
    <location>
        <begin position="35"/>
        <end position="46"/>
    </location>
</feature>
<feature type="region of interest" description="Disordered" evidence="1">
    <location>
        <begin position="185"/>
        <end position="209"/>
    </location>
</feature>
<evidence type="ECO:0000256" key="1">
    <source>
        <dbReference type="SAM" id="MobiDB-lite"/>
    </source>
</evidence>
<feature type="region of interest" description="Disordered" evidence="1">
    <location>
        <begin position="1"/>
        <end position="64"/>
    </location>
</feature>
<evidence type="ECO:0000313" key="2">
    <source>
        <dbReference type="EMBL" id="SSX19223.1"/>
    </source>
</evidence>
<reference evidence="2" key="1">
    <citation type="submission" date="2018-07" db="EMBL/GenBank/DDBJ databases">
        <authorList>
            <person name="Quirk P.G."/>
            <person name="Krulwich T.A."/>
        </authorList>
    </citation>
    <scope>NUCLEOTIDE SEQUENCE</scope>
</reference>
<feature type="compositionally biased region" description="Basic residues" evidence="1">
    <location>
        <begin position="150"/>
        <end position="161"/>
    </location>
</feature>
<accession>A0A336LR97</accession>
<dbReference type="AlphaFoldDB" id="A0A336LR97"/>
<name>A0A336LR97_CULSO</name>
<feature type="compositionally biased region" description="Basic residues" evidence="1">
    <location>
        <begin position="187"/>
        <end position="202"/>
    </location>
</feature>
<proteinExistence type="predicted"/>
<feature type="region of interest" description="Disordered" evidence="1">
    <location>
        <begin position="133"/>
        <end position="161"/>
    </location>
</feature>
<dbReference type="VEuPathDB" id="VectorBase:CSON012853"/>
<organism evidence="2">
    <name type="scientific">Culicoides sonorensis</name>
    <name type="common">Biting midge</name>
    <dbReference type="NCBI Taxonomy" id="179676"/>
    <lineage>
        <taxon>Eukaryota</taxon>
        <taxon>Metazoa</taxon>
        <taxon>Ecdysozoa</taxon>
        <taxon>Arthropoda</taxon>
        <taxon>Hexapoda</taxon>
        <taxon>Insecta</taxon>
        <taxon>Pterygota</taxon>
        <taxon>Neoptera</taxon>
        <taxon>Endopterygota</taxon>
        <taxon>Diptera</taxon>
        <taxon>Nematocera</taxon>
        <taxon>Chironomoidea</taxon>
        <taxon>Ceratopogonidae</taxon>
        <taxon>Ceratopogoninae</taxon>
        <taxon>Culicoides</taxon>
        <taxon>Monoculicoides</taxon>
    </lineage>
</organism>
<protein>
    <submittedName>
        <fullName evidence="2">CSON012853 protein</fullName>
    </submittedName>
</protein>
<feature type="compositionally biased region" description="Basic and acidic residues" evidence="1">
    <location>
        <begin position="52"/>
        <end position="63"/>
    </location>
</feature>
<sequence>MTAMDSDATFCTEIENHIDKPKSNPSQALKDHLTLENSQQPSTQKRYNTRRSQQEDTAAKDLNRQNQLAELRNRLKQIQVKLRKQEISQDESPALEIELKDLGQKFQDKRTKNAIQAAVNKLLNIKESRNFTNNTPKSVVSQSQPTPISVRRKPPTRITGKRRRPIPKALVTKTKSAKFKDNSMNAKTHKARGRPFKTTKKPPVKENTLDSDGLLELSKVNETLSRAEKIVNESINLFNQKQSKPYQEHLSQQMDRLKDIIALSKVLMEKYSPSDPKNQKQEKSFKCPLPVKIKPKFDPYVAPYSESVFSNSLKAGSQRVFTGNVVSEPVFTPSPKIAPTHNNDDNNFQFNQINYNDISSSNNLETEPSLFDESFIPLAQPNRSIMEYDQIMETSIVQGTSFGSNQDQQFMIESDFFNSYKYVKSDSSLIGQNDLYQSLNNLTFDSGPRITTTILENVKSFPSFPSVSGISKINVEKENSQFNAPVFSPLHVKLLAERLSLNEIFLRKCIFETYKKAQNMKNEDHQDKSPEPMDIDCDTHVSASPNSSPDIRERKAMRAEKWSQIDKESKTMFNLPIFTLTE</sequence>
<feature type="compositionally biased region" description="Polar residues" evidence="1">
    <location>
        <begin position="133"/>
        <end position="147"/>
    </location>
</feature>